<feature type="domain" description="LysM" evidence="3">
    <location>
        <begin position="375"/>
        <end position="418"/>
    </location>
</feature>
<reference evidence="4 5" key="1">
    <citation type="journal article" date="2021" name="Int. J. Syst. Evol. Microbiol.">
        <title>Steroidobacter gossypii sp. nov., isolated from soil of cotton cropping field.</title>
        <authorList>
            <person name="Huang R."/>
            <person name="Yang S."/>
            <person name="Zhen C."/>
            <person name="Liu W."/>
        </authorList>
    </citation>
    <scope>NUCLEOTIDE SEQUENCE [LARGE SCALE GENOMIC DNA]</scope>
    <source>
        <strain evidence="4 5">S1-65</strain>
    </source>
</reference>
<organism evidence="4 5">
    <name type="scientific">Steroidobacter gossypii</name>
    <dbReference type="NCBI Taxonomy" id="2805490"/>
    <lineage>
        <taxon>Bacteria</taxon>
        <taxon>Pseudomonadati</taxon>
        <taxon>Pseudomonadota</taxon>
        <taxon>Gammaproteobacteria</taxon>
        <taxon>Steroidobacterales</taxon>
        <taxon>Steroidobacteraceae</taxon>
        <taxon>Steroidobacter</taxon>
    </lineage>
</organism>
<protein>
    <submittedName>
        <fullName evidence="4">LysM peptidoglycan-binding domain-containing protein</fullName>
    </submittedName>
</protein>
<dbReference type="Pfam" id="PF01464">
    <property type="entry name" value="SLT"/>
    <property type="match status" value="1"/>
</dbReference>
<dbReference type="PROSITE" id="PS51257">
    <property type="entry name" value="PROKAR_LIPOPROTEIN"/>
    <property type="match status" value="1"/>
</dbReference>
<comment type="caution">
    <text evidence="4">The sequence shown here is derived from an EMBL/GenBank/DDBJ whole genome shotgun (WGS) entry which is preliminary data.</text>
</comment>
<sequence>MFQWRPASALRAILATTLVVPWAVFLAGCNHTPSADLEDPEDEDPVQMVELDPSITKLDEAAIGVSGPEQIEDAIEALDARTGPRLVRELGQEGAPAAEAGDLFERIRKGYMLSDVEHPSVDLELRWFVKHPDYLDRTFKRGERYLHYIVGEIEARNMPLELALLPVVESAFNPVAYSRARASGLWQFISATGRRYGLKQNWYYDGRRDVIASTNAALDYLQFLADEFDGDWLLAVAAYNCGEARVAREVARNLREGKPTDYFSLKLPRETRAYVPKLLAMRRIVGDPTSHGLAFAPIPNAPYFVKVDVGGQLDLHVAAELADLSKEELLALNPAFNHWVTDPDGPHQILVPIDRHERFQAGIAALPPEERVRIVYHRVRRGDTLGEIADKYGVSVAALKTANKIRGSMIHPGQDLLIAAAPKGMKLPGAAELAALEDDEPPVRRRGSSDKHVVRRGDTLWSIARKYGVSVNSLAHSNGLARSGTLSIGQVLKVPGTAQLASNDSSSVARSTTYVVRRGDSLSTIADKFRVRLSDLLGWNNLTKRSVIKPGQRLVMYLEDRRRAGI</sequence>
<dbReference type="Gene3D" id="3.10.350.10">
    <property type="entry name" value="LysM domain"/>
    <property type="match status" value="3"/>
</dbReference>
<dbReference type="EMBL" id="JAEVLS010000003">
    <property type="protein sequence ID" value="MBM0106145.1"/>
    <property type="molecule type" value="Genomic_DNA"/>
</dbReference>
<dbReference type="InterPro" id="IPR036779">
    <property type="entry name" value="LysM_dom_sf"/>
</dbReference>
<feature type="domain" description="LysM" evidence="3">
    <location>
        <begin position="450"/>
        <end position="494"/>
    </location>
</feature>
<evidence type="ECO:0000313" key="4">
    <source>
        <dbReference type="EMBL" id="MBM0106145.1"/>
    </source>
</evidence>
<dbReference type="SMART" id="SM00257">
    <property type="entry name" value="LysM"/>
    <property type="match status" value="3"/>
</dbReference>
<dbReference type="PROSITE" id="PS51782">
    <property type="entry name" value="LYSM"/>
    <property type="match status" value="3"/>
</dbReference>
<keyword evidence="2" id="KW-0732">Signal</keyword>
<dbReference type="InterPro" id="IPR018392">
    <property type="entry name" value="LysM"/>
</dbReference>
<feature type="signal peptide" evidence="2">
    <location>
        <begin position="1"/>
        <end position="27"/>
    </location>
</feature>
<dbReference type="PROSITE" id="PS00922">
    <property type="entry name" value="TRANSGLYCOSYLASE"/>
    <property type="match status" value="1"/>
</dbReference>
<feature type="domain" description="LysM" evidence="3">
    <location>
        <begin position="512"/>
        <end position="556"/>
    </location>
</feature>
<dbReference type="Proteomes" id="UP000661077">
    <property type="component" value="Unassembled WGS sequence"/>
</dbReference>
<evidence type="ECO:0000313" key="5">
    <source>
        <dbReference type="Proteomes" id="UP000661077"/>
    </source>
</evidence>
<dbReference type="SUPFAM" id="SSF54106">
    <property type="entry name" value="LysM domain"/>
    <property type="match status" value="3"/>
</dbReference>
<dbReference type="PANTHER" id="PTHR33734">
    <property type="entry name" value="LYSM DOMAIN-CONTAINING GPI-ANCHORED PROTEIN 2"/>
    <property type="match status" value="1"/>
</dbReference>
<dbReference type="Pfam" id="PF01476">
    <property type="entry name" value="LysM"/>
    <property type="match status" value="3"/>
</dbReference>
<dbReference type="InterPro" id="IPR008258">
    <property type="entry name" value="Transglycosylase_SLT_dom_1"/>
</dbReference>
<comment type="similarity">
    <text evidence="1">Belongs to the transglycosylase Slt family.</text>
</comment>
<name>A0ABS1WYU3_9GAMM</name>
<keyword evidence="5" id="KW-1185">Reference proteome</keyword>
<accession>A0ABS1WYU3</accession>
<gene>
    <name evidence="4" type="ORF">JM946_15530</name>
</gene>
<proteinExistence type="inferred from homology"/>
<evidence type="ECO:0000259" key="3">
    <source>
        <dbReference type="PROSITE" id="PS51782"/>
    </source>
</evidence>
<dbReference type="Gene3D" id="1.10.530.10">
    <property type="match status" value="1"/>
</dbReference>
<dbReference type="CDD" id="cd00118">
    <property type="entry name" value="LysM"/>
    <property type="match status" value="3"/>
</dbReference>
<dbReference type="RefSeq" id="WP_203168243.1">
    <property type="nucleotide sequence ID" value="NZ_JAEVLS010000003.1"/>
</dbReference>
<dbReference type="InterPro" id="IPR023346">
    <property type="entry name" value="Lysozyme-like_dom_sf"/>
</dbReference>
<feature type="chain" id="PRO_5045519954" evidence="2">
    <location>
        <begin position="28"/>
        <end position="566"/>
    </location>
</feature>
<dbReference type="PANTHER" id="PTHR33734:SF22">
    <property type="entry name" value="MEMBRANE-BOUND LYTIC MUREIN TRANSGLYCOSYLASE D"/>
    <property type="match status" value="1"/>
</dbReference>
<dbReference type="SUPFAM" id="SSF53955">
    <property type="entry name" value="Lysozyme-like"/>
    <property type="match status" value="1"/>
</dbReference>
<dbReference type="CDD" id="cd16894">
    <property type="entry name" value="MltD-like"/>
    <property type="match status" value="1"/>
</dbReference>
<evidence type="ECO:0000256" key="1">
    <source>
        <dbReference type="ARBA" id="ARBA00007734"/>
    </source>
</evidence>
<dbReference type="InterPro" id="IPR000189">
    <property type="entry name" value="Transglyc_AS"/>
</dbReference>
<evidence type="ECO:0000256" key="2">
    <source>
        <dbReference type="SAM" id="SignalP"/>
    </source>
</evidence>